<dbReference type="RefSeq" id="WP_184235957.1">
    <property type="nucleotide sequence ID" value="NZ_JACHMJ010000001.1"/>
</dbReference>
<name>A0A841AHP4_9MICO</name>
<protein>
    <submittedName>
        <fullName evidence="2">NAD(P)-dependent dehydrogenase (Short-subunit alcohol dehydrogenase family)</fullName>
    </submittedName>
</protein>
<evidence type="ECO:0000313" key="2">
    <source>
        <dbReference type="EMBL" id="MBB5843360.1"/>
    </source>
</evidence>
<organism evidence="2 3">
    <name type="scientific">Conyzicola lurida</name>
    <dbReference type="NCBI Taxonomy" id="1172621"/>
    <lineage>
        <taxon>Bacteria</taxon>
        <taxon>Bacillati</taxon>
        <taxon>Actinomycetota</taxon>
        <taxon>Actinomycetes</taxon>
        <taxon>Micrococcales</taxon>
        <taxon>Microbacteriaceae</taxon>
        <taxon>Conyzicola</taxon>
    </lineage>
</organism>
<comment type="caution">
    <text evidence="2">The sequence shown here is derived from an EMBL/GenBank/DDBJ whole genome shotgun (WGS) entry which is preliminary data.</text>
</comment>
<dbReference type="AlphaFoldDB" id="A0A841AHP4"/>
<dbReference type="EMBL" id="JACHMJ010000001">
    <property type="protein sequence ID" value="MBB5843360.1"/>
    <property type="molecule type" value="Genomic_DNA"/>
</dbReference>
<dbReference type="PANTHER" id="PTHR43157">
    <property type="entry name" value="PHOSPHATIDYLINOSITOL-GLYCAN BIOSYNTHESIS CLASS F PROTEIN-RELATED"/>
    <property type="match status" value="1"/>
</dbReference>
<dbReference type="Gene3D" id="3.40.50.720">
    <property type="entry name" value="NAD(P)-binding Rossmann-like Domain"/>
    <property type="match status" value="1"/>
</dbReference>
<accession>A0A841AHP4</accession>
<dbReference type="InterPro" id="IPR002347">
    <property type="entry name" value="SDR_fam"/>
</dbReference>
<dbReference type="Proteomes" id="UP000536685">
    <property type="component" value="Unassembled WGS sequence"/>
</dbReference>
<dbReference type="Pfam" id="PF00106">
    <property type="entry name" value="adh_short"/>
    <property type="match status" value="1"/>
</dbReference>
<dbReference type="SUPFAM" id="SSF51735">
    <property type="entry name" value="NAD(P)-binding Rossmann-fold domains"/>
    <property type="match status" value="1"/>
</dbReference>
<dbReference type="GO" id="GO:0016491">
    <property type="term" value="F:oxidoreductase activity"/>
    <property type="evidence" value="ECO:0007669"/>
    <property type="project" value="UniProtKB-KW"/>
</dbReference>
<proteinExistence type="predicted"/>
<sequence>MARIFVTGSADGLGRATAQSLLLDGHEVVAHARNPQRAESMGWFTQRGADVLIADLSVRAQILELAHQLLGIGPLDAVVHNAGVISGRTLMPVNVVAPYLLTALLRDVPRHVYLSSGMHRGGSSSLDGIDWEGRRASGSYADSKLFVTALSAAAARIRPAVMSNAVDPGWVATKMGGAGAPDDFAQGHQTQEWLAAGAAPEAMTSGGYWYHRAPNRTHPAVHDVAFQQRLLESLEAATGVPLTA</sequence>
<dbReference type="InterPro" id="IPR036291">
    <property type="entry name" value="NAD(P)-bd_dom_sf"/>
</dbReference>
<keyword evidence="1" id="KW-0560">Oxidoreductase</keyword>
<dbReference type="PRINTS" id="PR00081">
    <property type="entry name" value="GDHRDH"/>
</dbReference>
<reference evidence="2 3" key="1">
    <citation type="submission" date="2020-08" db="EMBL/GenBank/DDBJ databases">
        <title>Sequencing the genomes of 1000 actinobacteria strains.</title>
        <authorList>
            <person name="Klenk H.-P."/>
        </authorList>
    </citation>
    <scope>NUCLEOTIDE SEQUENCE [LARGE SCALE GENOMIC DNA]</scope>
    <source>
        <strain evidence="2 3">DSM 105784</strain>
    </source>
</reference>
<gene>
    <name evidence="2" type="ORF">HD599_001683</name>
</gene>
<evidence type="ECO:0000313" key="3">
    <source>
        <dbReference type="Proteomes" id="UP000536685"/>
    </source>
</evidence>
<keyword evidence="3" id="KW-1185">Reference proteome</keyword>
<dbReference type="PANTHER" id="PTHR43157:SF31">
    <property type="entry name" value="PHOSPHATIDYLINOSITOL-GLYCAN BIOSYNTHESIS CLASS F PROTEIN"/>
    <property type="match status" value="1"/>
</dbReference>
<evidence type="ECO:0000256" key="1">
    <source>
        <dbReference type="ARBA" id="ARBA00023002"/>
    </source>
</evidence>